<accession>A0AAF0K7V5</accession>
<organism evidence="2 3">
    <name type="scientific">Agrobacterium tumefaciens</name>
    <dbReference type="NCBI Taxonomy" id="358"/>
    <lineage>
        <taxon>Bacteria</taxon>
        <taxon>Pseudomonadati</taxon>
        <taxon>Pseudomonadota</taxon>
        <taxon>Alphaproteobacteria</taxon>
        <taxon>Hyphomicrobiales</taxon>
        <taxon>Rhizobiaceae</taxon>
        <taxon>Rhizobium/Agrobacterium group</taxon>
        <taxon>Agrobacterium</taxon>
        <taxon>Agrobacterium tumefaciens complex</taxon>
    </lineage>
</organism>
<dbReference type="AlphaFoldDB" id="A0AAF0K7V5"/>
<keyword evidence="1" id="KW-1133">Transmembrane helix</keyword>
<reference evidence="2" key="2">
    <citation type="submission" date="2023-04" db="EMBL/GenBank/DDBJ databases">
        <title>Complete genome sequence of Agrobacterium salinitolerans CFBP5506.</title>
        <authorList>
            <person name="Yen H.-C."/>
            <person name="Yan X.-H."/>
            <person name="Lai E.-M."/>
            <person name="Kuo C.-H."/>
        </authorList>
    </citation>
    <scope>NUCLEOTIDE SEQUENCE</scope>
    <source>
        <strain evidence="2">CFBP5506</strain>
    </source>
</reference>
<keyword evidence="1" id="KW-0812">Transmembrane</keyword>
<feature type="transmembrane region" description="Helical" evidence="1">
    <location>
        <begin position="194"/>
        <end position="216"/>
    </location>
</feature>
<gene>
    <name evidence="2" type="ORF">CFBP5506_01750</name>
</gene>
<keyword evidence="1" id="KW-0472">Membrane</keyword>
<evidence type="ECO:0000313" key="3">
    <source>
        <dbReference type="Proteomes" id="UP000305410"/>
    </source>
</evidence>
<sequence length="230" mass="25263">MKLLKSLEELLYELVSWLVFYPITLWRSVVTPLSMMRYADAELADRLEDQYDDTLSPPLFLLITLLASQALTNLLPSVYDTTTAARQLGSGSNLLIARGVIFGVYPLCMAVALLRWKAMIITRNSLRPPFFSQCYVTAPFSLVLVSGFDLASMPNERGLAIGLTVIALATVWYAQAEVRWLKRELGVGALKAGVIFSGAFLAASVVALLLALFITVEAKTIYPAISEHIG</sequence>
<feature type="transmembrane region" description="Helical" evidence="1">
    <location>
        <begin position="158"/>
        <end position="174"/>
    </location>
</feature>
<protein>
    <submittedName>
        <fullName evidence="2">Permease</fullName>
    </submittedName>
</protein>
<dbReference type="EMBL" id="CP122962">
    <property type="protein sequence ID" value="WGM59605.1"/>
    <property type="molecule type" value="Genomic_DNA"/>
</dbReference>
<feature type="transmembrane region" description="Helical" evidence="1">
    <location>
        <begin position="55"/>
        <end position="75"/>
    </location>
</feature>
<feature type="transmembrane region" description="Helical" evidence="1">
    <location>
        <begin position="130"/>
        <end position="151"/>
    </location>
</feature>
<feature type="transmembrane region" description="Helical" evidence="1">
    <location>
        <begin position="12"/>
        <end position="35"/>
    </location>
</feature>
<dbReference type="RefSeq" id="WP_236760842.1">
    <property type="nucleotide sequence ID" value="NZ_CP122962.1"/>
</dbReference>
<dbReference type="Proteomes" id="UP000305410">
    <property type="component" value="Chromosome Circular"/>
</dbReference>
<evidence type="ECO:0000313" key="2">
    <source>
        <dbReference type="EMBL" id="WGM59605.1"/>
    </source>
</evidence>
<name>A0AAF0K7V5_AGRTU</name>
<reference evidence="2" key="1">
    <citation type="submission" date="2019-04" db="EMBL/GenBank/DDBJ databases">
        <authorList>
            <person name="Chiang H.-Y."/>
            <person name="Huang Y.-Y."/>
            <person name="Chou L."/>
            <person name="Lai E.-M."/>
            <person name="Kuo C.-H."/>
        </authorList>
    </citation>
    <scope>NUCLEOTIDE SEQUENCE</scope>
    <source>
        <strain evidence="2">CFBP5506</strain>
    </source>
</reference>
<feature type="transmembrane region" description="Helical" evidence="1">
    <location>
        <begin position="95"/>
        <end position="118"/>
    </location>
</feature>
<proteinExistence type="predicted"/>
<evidence type="ECO:0000256" key="1">
    <source>
        <dbReference type="SAM" id="Phobius"/>
    </source>
</evidence>